<dbReference type="Pfam" id="PF00144">
    <property type="entry name" value="Beta-lactamase"/>
    <property type="match status" value="1"/>
</dbReference>
<evidence type="ECO:0000259" key="2">
    <source>
        <dbReference type="Pfam" id="PF00144"/>
    </source>
</evidence>
<dbReference type="GO" id="GO:0016787">
    <property type="term" value="F:hydrolase activity"/>
    <property type="evidence" value="ECO:0007669"/>
    <property type="project" value="UniProtKB-KW"/>
</dbReference>
<reference evidence="3 4" key="1">
    <citation type="submission" date="2020-04" db="EMBL/GenBank/DDBJ databases">
        <title>Draft genome sequence of Caldanaerobacter sunterraneus. strain 1523vc isolated from Griffin hot spring, Kamchatka, Russia.</title>
        <authorList>
            <person name="Toshchakov S.V."/>
            <person name="Podosokorskaya O.A."/>
            <person name="Kublanov I.V."/>
            <person name="Korzhenkov A."/>
            <person name="Patrushev M.V."/>
        </authorList>
    </citation>
    <scope>NUCLEOTIDE SEQUENCE [LARGE SCALE GENOMIC DNA]</scope>
    <source>
        <strain evidence="3 4">1523vc</strain>
    </source>
</reference>
<dbReference type="InterPro" id="IPR050789">
    <property type="entry name" value="Diverse_Enzym_Activities"/>
</dbReference>
<dbReference type="EMBL" id="JABEQB010000014">
    <property type="protein sequence ID" value="NNG66847.1"/>
    <property type="molecule type" value="Genomic_DNA"/>
</dbReference>
<dbReference type="InterPro" id="IPR012338">
    <property type="entry name" value="Beta-lactam/transpept-like"/>
</dbReference>
<dbReference type="Gene3D" id="3.40.710.10">
    <property type="entry name" value="DD-peptidase/beta-lactamase superfamily"/>
    <property type="match status" value="1"/>
</dbReference>
<evidence type="ECO:0000313" key="3">
    <source>
        <dbReference type="EMBL" id="NNG66847.1"/>
    </source>
</evidence>
<dbReference type="AlphaFoldDB" id="A0A7Y2L7X8"/>
<accession>A0A7Y2L7X8</accession>
<dbReference type="SUPFAM" id="SSF56601">
    <property type="entry name" value="beta-lactamase/transpeptidase-like"/>
    <property type="match status" value="1"/>
</dbReference>
<dbReference type="Proteomes" id="UP000529861">
    <property type="component" value="Unassembled WGS sequence"/>
</dbReference>
<protein>
    <submittedName>
        <fullName evidence="3">Beta-lactamase family protein</fullName>
    </submittedName>
</protein>
<proteinExistence type="predicted"/>
<dbReference type="RefSeq" id="WP_170270873.1">
    <property type="nucleotide sequence ID" value="NZ_JABEQB010000014.1"/>
</dbReference>
<sequence length="355" mass="40275">MSFNLSKLEKAFMLLDKGIEEGVFPGVAAAVGDNKGFVRVEVKGNKKLYPYDEKLNRESLFDLASLTKVVATTMLLMKMLESGLISVYDRVSEYIPNFKGDGKDKITIFQLLTHTSGLPAYLPFYEKCKDYLDSINYICEEVKLNPNKNVEYSDLNFILLGRILEILGGNRLDTLCHKEVFEPLGMKDTMFNPIGKDVVPTELDKTTGKVIEGVCHDENARFFGGVSGHAGLFSTIDDLVKFATMLINFGRVREEVFLSYPLFIRMITNYTPNSEENRGWGWVIKGHTAFGGDLFSEKAFGHTGFTGTSIWVDPEYKVFMILLTNRVHPTRENVKIIRFRRLFHNAVLSALDWRN</sequence>
<organism evidence="3 4">
    <name type="scientific">Caldanaerobacter subterraneus</name>
    <dbReference type="NCBI Taxonomy" id="911092"/>
    <lineage>
        <taxon>Bacteria</taxon>
        <taxon>Bacillati</taxon>
        <taxon>Bacillota</taxon>
        <taxon>Clostridia</taxon>
        <taxon>Thermoanaerobacterales</taxon>
        <taxon>Thermoanaerobacteraceae</taxon>
        <taxon>Caldanaerobacter</taxon>
    </lineage>
</organism>
<gene>
    <name evidence="3" type="ORF">HKI81_06260</name>
</gene>
<evidence type="ECO:0000256" key="1">
    <source>
        <dbReference type="ARBA" id="ARBA00022801"/>
    </source>
</evidence>
<dbReference type="InterPro" id="IPR001466">
    <property type="entry name" value="Beta-lactam-related"/>
</dbReference>
<evidence type="ECO:0000313" key="4">
    <source>
        <dbReference type="Proteomes" id="UP000529861"/>
    </source>
</evidence>
<dbReference type="PANTHER" id="PTHR43283">
    <property type="entry name" value="BETA-LACTAMASE-RELATED"/>
    <property type="match status" value="1"/>
</dbReference>
<name>A0A7Y2L7X8_9THEO</name>
<comment type="caution">
    <text evidence="3">The sequence shown here is derived from an EMBL/GenBank/DDBJ whole genome shotgun (WGS) entry which is preliminary data.</text>
</comment>
<feature type="domain" description="Beta-lactamase-related" evidence="2">
    <location>
        <begin position="16"/>
        <end position="341"/>
    </location>
</feature>
<keyword evidence="1" id="KW-0378">Hydrolase</keyword>
<dbReference type="PANTHER" id="PTHR43283:SF11">
    <property type="entry name" value="BETA-LACTAMASE-RELATED DOMAIN-CONTAINING PROTEIN"/>
    <property type="match status" value="1"/>
</dbReference>